<keyword evidence="13" id="KW-1185">Reference proteome</keyword>
<dbReference type="InterPro" id="IPR036576">
    <property type="entry name" value="WRKY_dom_sf"/>
</dbReference>
<organism evidence="12 13">
    <name type="scientific">Chenopodium quinoa</name>
    <name type="common">Quinoa</name>
    <dbReference type="NCBI Taxonomy" id="63459"/>
    <lineage>
        <taxon>Eukaryota</taxon>
        <taxon>Viridiplantae</taxon>
        <taxon>Streptophyta</taxon>
        <taxon>Embryophyta</taxon>
        <taxon>Tracheophyta</taxon>
        <taxon>Spermatophyta</taxon>
        <taxon>Magnoliopsida</taxon>
        <taxon>eudicotyledons</taxon>
        <taxon>Gunneridae</taxon>
        <taxon>Pentapetalae</taxon>
        <taxon>Caryophyllales</taxon>
        <taxon>Chenopodiaceae</taxon>
        <taxon>Chenopodioideae</taxon>
        <taxon>Atripliceae</taxon>
        <taxon>Chenopodium</taxon>
    </lineage>
</organism>
<evidence type="ECO:0000313" key="12">
    <source>
        <dbReference type="EnsemblPlants" id="AUR62017520-RA:cds"/>
    </source>
</evidence>
<dbReference type="AlphaFoldDB" id="A0A803LRE1"/>
<dbReference type="SUPFAM" id="SSF118290">
    <property type="entry name" value="WRKY DNA-binding domain"/>
    <property type="match status" value="2"/>
</dbReference>
<dbReference type="EnsemblPlants" id="AUR62017520-RA">
    <property type="protein sequence ID" value="AUR62017520-RA:cds"/>
    <property type="gene ID" value="AUR62017520"/>
</dbReference>
<protein>
    <recommendedName>
        <fullName evidence="11">WRKY domain-containing protein</fullName>
    </recommendedName>
</protein>
<dbReference type="OrthoDB" id="1918969at2759"/>
<evidence type="ECO:0000256" key="9">
    <source>
        <dbReference type="ARBA" id="ARBA00061157"/>
    </source>
</evidence>
<evidence type="ECO:0000256" key="4">
    <source>
        <dbReference type="ARBA" id="ARBA00022833"/>
    </source>
</evidence>
<evidence type="ECO:0000256" key="8">
    <source>
        <dbReference type="ARBA" id="ARBA00023242"/>
    </source>
</evidence>
<dbReference type="GO" id="GO:0043565">
    <property type="term" value="F:sequence-specific DNA binding"/>
    <property type="evidence" value="ECO:0007669"/>
    <property type="project" value="InterPro"/>
</dbReference>
<feature type="domain" description="WRKY" evidence="11">
    <location>
        <begin position="210"/>
        <end position="275"/>
    </location>
</feature>
<dbReference type="GeneID" id="110701898"/>
<reference evidence="12" key="2">
    <citation type="submission" date="2021-03" db="UniProtKB">
        <authorList>
            <consortium name="EnsemblPlants"/>
        </authorList>
    </citation>
    <scope>IDENTIFICATION</scope>
</reference>
<feature type="region of interest" description="Disordered" evidence="10">
    <location>
        <begin position="15"/>
        <end position="45"/>
    </location>
</feature>
<sequence>MVTQEENVVLVSPKDKLEQGLSPDSTINASSTDREAIVPEKPSEDGYNWRKYGQKNVKGNEYIRSYYKCSHPNCQVKKQVERSQDGRITDINYLGEHEHAKPHSDPQVPVPSLLSVKVQIPDCPPAAVEDKPSDVQARATGHFQKVDLFEHAIVKVADDATPIPLTPSSQSRDDHSENFTLKRRKRGIDGVDNSAEKPSHESRIVVHTVSEVDIVNDGFRWRKYGQKMVKGNPNPRSYYRCSTTGCPVKKHVERASHDPKVVITTYEGEHDHSMPPIRTILPQTAGASVGDTESNGMSKSKSEEGDAVQDVAITGKPKKGDSVDPITNEKENNLAIVVRTEDAITGSTEQEANHKAERSEHKSQIAKEEVDQTDSKDQMIKQEKVASIHVDTKPEAVSSEATIPDTIADMKPEIVSTEAKKTDTTIDMKPEVVSTEAKKPDTIVNMEVVSTEATKPDTIVDKKEEIASTEAKRPDAIVESSRAEAKSNGLQRPNAEAVNC</sequence>
<feature type="compositionally biased region" description="Polar residues" evidence="10">
    <location>
        <begin position="22"/>
        <end position="31"/>
    </location>
</feature>
<dbReference type="SMART" id="SM00774">
    <property type="entry name" value="WRKY"/>
    <property type="match status" value="2"/>
</dbReference>
<gene>
    <name evidence="12" type="primary">LOC110701898</name>
</gene>
<dbReference type="InterPro" id="IPR003657">
    <property type="entry name" value="WRKY_dom"/>
</dbReference>
<dbReference type="Pfam" id="PF03106">
    <property type="entry name" value="WRKY"/>
    <property type="match status" value="2"/>
</dbReference>
<accession>A0A803LRE1</accession>
<dbReference type="Proteomes" id="UP000596660">
    <property type="component" value="Unplaced"/>
</dbReference>
<dbReference type="KEGG" id="cqi:110701898"/>
<dbReference type="PANTHER" id="PTHR31221">
    <property type="entry name" value="WRKY TRANSCRIPTION FACTOR PROTEIN 1-RELATED"/>
    <property type="match status" value="1"/>
</dbReference>
<keyword evidence="6" id="KW-0238">DNA-binding</keyword>
<evidence type="ECO:0000256" key="2">
    <source>
        <dbReference type="ARBA" id="ARBA00022723"/>
    </source>
</evidence>
<keyword evidence="7" id="KW-0804">Transcription</keyword>
<keyword evidence="2" id="KW-0479">Metal-binding</keyword>
<keyword evidence="3" id="KW-0677">Repeat</keyword>
<dbReference type="FunFam" id="2.20.25.80:FF:000003">
    <property type="entry name" value="WRKY transcription factor 57"/>
    <property type="match status" value="1"/>
</dbReference>
<feature type="region of interest" description="Disordered" evidence="10">
    <location>
        <begin position="286"/>
        <end position="307"/>
    </location>
</feature>
<name>A0A803LRE1_CHEQI</name>
<keyword evidence="8" id="KW-0539">Nucleus</keyword>
<dbReference type="FunFam" id="2.20.25.80:FF:000006">
    <property type="entry name" value="WRKY transcription factor"/>
    <property type="match status" value="1"/>
</dbReference>
<dbReference type="Gramene" id="AUR62017520-RA">
    <property type="protein sequence ID" value="AUR62017520-RA:cds"/>
    <property type="gene ID" value="AUR62017520"/>
</dbReference>
<reference evidence="12" key="1">
    <citation type="journal article" date="2017" name="Nature">
        <title>The genome of Chenopodium quinoa.</title>
        <authorList>
            <person name="Jarvis D.E."/>
            <person name="Ho Y.S."/>
            <person name="Lightfoot D.J."/>
            <person name="Schmoeckel S.M."/>
            <person name="Li B."/>
            <person name="Borm T.J.A."/>
            <person name="Ohyanagi H."/>
            <person name="Mineta K."/>
            <person name="Michell C.T."/>
            <person name="Saber N."/>
            <person name="Kharbatia N.M."/>
            <person name="Rupper R.R."/>
            <person name="Sharp A.R."/>
            <person name="Dally N."/>
            <person name="Boughton B.A."/>
            <person name="Woo Y.H."/>
            <person name="Gao G."/>
            <person name="Schijlen E.G.W.M."/>
            <person name="Guo X."/>
            <person name="Momin A.A."/>
            <person name="Negrao S."/>
            <person name="Al-Babili S."/>
            <person name="Gehring C."/>
            <person name="Roessner U."/>
            <person name="Jung C."/>
            <person name="Murphy K."/>
            <person name="Arold S.T."/>
            <person name="Gojobori T."/>
            <person name="van der Linden C.G."/>
            <person name="van Loo E.N."/>
            <person name="Jellen E.N."/>
            <person name="Maughan P.J."/>
            <person name="Tester M."/>
        </authorList>
    </citation>
    <scope>NUCLEOTIDE SEQUENCE [LARGE SCALE GENOMIC DNA]</scope>
    <source>
        <strain evidence="12">cv. PI 614886</strain>
    </source>
</reference>
<keyword evidence="5" id="KW-0805">Transcription regulation</keyword>
<feature type="compositionally biased region" description="Basic and acidic residues" evidence="10">
    <location>
        <begin position="32"/>
        <end position="45"/>
    </location>
</feature>
<feature type="compositionally biased region" description="Basic and acidic residues" evidence="10">
    <location>
        <begin position="463"/>
        <end position="485"/>
    </location>
</feature>
<evidence type="ECO:0000313" key="13">
    <source>
        <dbReference type="Proteomes" id="UP000596660"/>
    </source>
</evidence>
<feature type="compositionally biased region" description="Polar residues" evidence="10">
    <location>
        <begin position="286"/>
        <end position="299"/>
    </location>
</feature>
<feature type="region of interest" description="Disordered" evidence="10">
    <location>
        <begin position="463"/>
        <end position="500"/>
    </location>
</feature>
<dbReference type="GO" id="GO:0003700">
    <property type="term" value="F:DNA-binding transcription factor activity"/>
    <property type="evidence" value="ECO:0007669"/>
    <property type="project" value="InterPro"/>
</dbReference>
<comment type="similarity">
    <text evidence="9">Belongs to the WRKY group I family.</text>
</comment>
<feature type="region of interest" description="Disordered" evidence="10">
    <location>
        <begin position="345"/>
        <end position="410"/>
    </location>
</feature>
<evidence type="ECO:0000256" key="6">
    <source>
        <dbReference type="ARBA" id="ARBA00023125"/>
    </source>
</evidence>
<evidence type="ECO:0000256" key="1">
    <source>
        <dbReference type="ARBA" id="ARBA00004123"/>
    </source>
</evidence>
<dbReference type="GO" id="GO:0046872">
    <property type="term" value="F:metal ion binding"/>
    <property type="evidence" value="ECO:0007669"/>
    <property type="project" value="UniProtKB-KW"/>
</dbReference>
<feature type="compositionally biased region" description="Basic and acidic residues" evidence="10">
    <location>
        <begin position="351"/>
        <end position="394"/>
    </location>
</feature>
<comment type="subcellular location">
    <subcellularLocation>
        <location evidence="1">Nucleus</location>
    </subcellularLocation>
</comment>
<dbReference type="PROSITE" id="PS50811">
    <property type="entry name" value="WRKY"/>
    <property type="match status" value="2"/>
</dbReference>
<feature type="domain" description="WRKY" evidence="11">
    <location>
        <begin position="38"/>
        <end position="102"/>
    </location>
</feature>
<evidence type="ECO:0000259" key="11">
    <source>
        <dbReference type="PROSITE" id="PS50811"/>
    </source>
</evidence>
<evidence type="ECO:0000256" key="10">
    <source>
        <dbReference type="SAM" id="MobiDB-lite"/>
    </source>
</evidence>
<evidence type="ECO:0000256" key="7">
    <source>
        <dbReference type="ARBA" id="ARBA00023163"/>
    </source>
</evidence>
<dbReference type="GO" id="GO:0005634">
    <property type="term" value="C:nucleus"/>
    <property type="evidence" value="ECO:0007669"/>
    <property type="project" value="UniProtKB-SubCell"/>
</dbReference>
<feature type="region of interest" description="Disordered" evidence="10">
    <location>
        <begin position="161"/>
        <end position="200"/>
    </location>
</feature>
<evidence type="ECO:0000256" key="3">
    <source>
        <dbReference type="ARBA" id="ARBA00022737"/>
    </source>
</evidence>
<dbReference type="Gene3D" id="2.20.25.80">
    <property type="entry name" value="WRKY domain"/>
    <property type="match status" value="2"/>
</dbReference>
<evidence type="ECO:0000256" key="5">
    <source>
        <dbReference type="ARBA" id="ARBA00023015"/>
    </source>
</evidence>
<dbReference type="RefSeq" id="XP_021735195.1">
    <property type="nucleotide sequence ID" value="XM_021879503.1"/>
</dbReference>
<keyword evidence="4" id="KW-0862">Zinc</keyword>
<dbReference type="InterPro" id="IPR044810">
    <property type="entry name" value="WRKY_plant"/>
</dbReference>
<dbReference type="PANTHER" id="PTHR31221:SF1">
    <property type="entry name" value="WRKY TRANSCRIPTION FACTOR 33-RELATED"/>
    <property type="match status" value="1"/>
</dbReference>
<proteinExistence type="inferred from homology"/>
<dbReference type="SMR" id="A0A803LRE1"/>